<dbReference type="Pfam" id="PF04995">
    <property type="entry name" value="CcmD"/>
    <property type="match status" value="1"/>
</dbReference>
<dbReference type="PANTHER" id="PTHR37531">
    <property type="entry name" value="HEME EXPORTER PROTEIN D"/>
    <property type="match status" value="1"/>
</dbReference>
<evidence type="ECO:0000256" key="8">
    <source>
        <dbReference type="ARBA" id="ARBA00022692"/>
    </source>
</evidence>
<dbReference type="InterPro" id="IPR007078">
    <property type="entry name" value="Haem_export_protD_CcmD"/>
</dbReference>
<evidence type="ECO:0000256" key="11">
    <source>
        <dbReference type="ARBA" id="ARBA00023136"/>
    </source>
</evidence>
<feature type="transmembrane region" description="Helical" evidence="13">
    <location>
        <begin position="12"/>
        <end position="34"/>
    </location>
</feature>
<dbReference type="PANTHER" id="PTHR37531:SF1">
    <property type="entry name" value="HEME EXPORTER PROTEIN D"/>
    <property type="match status" value="1"/>
</dbReference>
<evidence type="ECO:0000256" key="13">
    <source>
        <dbReference type="SAM" id="Phobius"/>
    </source>
</evidence>
<evidence type="ECO:0000256" key="6">
    <source>
        <dbReference type="ARBA" id="ARBA00022475"/>
    </source>
</evidence>
<evidence type="ECO:0000256" key="5">
    <source>
        <dbReference type="ARBA" id="ARBA00022448"/>
    </source>
</evidence>
<keyword evidence="6" id="KW-1003">Cell membrane</keyword>
<evidence type="ECO:0000313" key="14">
    <source>
        <dbReference type="EMBL" id="MFC3121971.1"/>
    </source>
</evidence>
<keyword evidence="5" id="KW-0813">Transport</keyword>
<accession>A0ABV7FRX0</accession>
<dbReference type="Proteomes" id="UP001595478">
    <property type="component" value="Unassembled WGS sequence"/>
</dbReference>
<comment type="similarity">
    <text evidence="3">Belongs to the CcmD/CycX/HelD family.</text>
</comment>
<dbReference type="InterPro" id="IPR052075">
    <property type="entry name" value="Heme_exporter_D"/>
</dbReference>
<proteinExistence type="inferred from homology"/>
<dbReference type="NCBIfam" id="TIGR03141">
    <property type="entry name" value="cytochro_ccmD"/>
    <property type="match status" value="1"/>
</dbReference>
<keyword evidence="10 13" id="KW-1133">Transmembrane helix</keyword>
<evidence type="ECO:0000256" key="3">
    <source>
        <dbReference type="ARBA" id="ARBA00008741"/>
    </source>
</evidence>
<comment type="function">
    <text evidence="1">Required for the export of heme to the periplasm for the biogenesis of c-type cytochromes.</text>
</comment>
<evidence type="ECO:0000256" key="7">
    <source>
        <dbReference type="ARBA" id="ARBA00022519"/>
    </source>
</evidence>
<name>A0ABV7FRX0_9ALTE</name>
<evidence type="ECO:0000256" key="4">
    <source>
        <dbReference type="ARBA" id="ARBA00016461"/>
    </source>
</evidence>
<protein>
    <recommendedName>
        <fullName evidence="4">Heme exporter protein D</fullName>
    </recommendedName>
    <alternativeName>
        <fullName evidence="12">Cytochrome c-type biogenesis protein CcmD</fullName>
    </alternativeName>
</protein>
<dbReference type="EMBL" id="JBHRSW010000015">
    <property type="protein sequence ID" value="MFC3121971.1"/>
    <property type="molecule type" value="Genomic_DNA"/>
</dbReference>
<evidence type="ECO:0000256" key="9">
    <source>
        <dbReference type="ARBA" id="ARBA00022748"/>
    </source>
</evidence>
<keyword evidence="11 13" id="KW-0472">Membrane</keyword>
<sequence>MMQNKQHDLHTIPNKILVTGLAVMFAVIGVVYMTGQGFKFDSAQAFFDMGGRALFVWLSFGVGLCAMLAVLAYSIFMNGIVKREVTKQHRRAQRIIEARKNRKKSKEVADEPST</sequence>
<comment type="subcellular location">
    <subcellularLocation>
        <location evidence="2">Cell inner membrane</location>
        <topology evidence="2">Single-pass membrane protein</topology>
    </subcellularLocation>
</comment>
<dbReference type="RefSeq" id="WP_376920131.1">
    <property type="nucleotide sequence ID" value="NZ_JBHRSW010000015.1"/>
</dbReference>
<gene>
    <name evidence="14" type="primary">ccmD</name>
    <name evidence="14" type="ORF">ACFOHL_10090</name>
</gene>
<evidence type="ECO:0000256" key="1">
    <source>
        <dbReference type="ARBA" id="ARBA00002442"/>
    </source>
</evidence>
<evidence type="ECO:0000256" key="12">
    <source>
        <dbReference type="ARBA" id="ARBA00032938"/>
    </source>
</evidence>
<organism evidence="14 15">
    <name type="scientific">Agaribacter flavus</name>
    <dbReference type="NCBI Taxonomy" id="1902781"/>
    <lineage>
        <taxon>Bacteria</taxon>
        <taxon>Pseudomonadati</taxon>
        <taxon>Pseudomonadota</taxon>
        <taxon>Gammaproteobacteria</taxon>
        <taxon>Alteromonadales</taxon>
        <taxon>Alteromonadaceae</taxon>
        <taxon>Agaribacter</taxon>
    </lineage>
</organism>
<keyword evidence="7" id="KW-0997">Cell inner membrane</keyword>
<reference evidence="15" key="1">
    <citation type="journal article" date="2019" name="Int. J. Syst. Evol. Microbiol.">
        <title>The Global Catalogue of Microorganisms (GCM) 10K type strain sequencing project: providing services to taxonomists for standard genome sequencing and annotation.</title>
        <authorList>
            <consortium name="The Broad Institute Genomics Platform"/>
            <consortium name="The Broad Institute Genome Sequencing Center for Infectious Disease"/>
            <person name="Wu L."/>
            <person name="Ma J."/>
        </authorList>
    </citation>
    <scope>NUCLEOTIDE SEQUENCE [LARGE SCALE GENOMIC DNA]</scope>
    <source>
        <strain evidence="15">KCTC 52473</strain>
    </source>
</reference>
<keyword evidence="9" id="KW-0201">Cytochrome c-type biogenesis</keyword>
<keyword evidence="15" id="KW-1185">Reference proteome</keyword>
<evidence type="ECO:0000313" key="15">
    <source>
        <dbReference type="Proteomes" id="UP001595478"/>
    </source>
</evidence>
<evidence type="ECO:0000256" key="10">
    <source>
        <dbReference type="ARBA" id="ARBA00022989"/>
    </source>
</evidence>
<keyword evidence="8 13" id="KW-0812">Transmembrane</keyword>
<feature type="transmembrane region" description="Helical" evidence="13">
    <location>
        <begin position="54"/>
        <end position="81"/>
    </location>
</feature>
<evidence type="ECO:0000256" key="2">
    <source>
        <dbReference type="ARBA" id="ARBA00004377"/>
    </source>
</evidence>
<comment type="caution">
    <text evidence="14">The sequence shown here is derived from an EMBL/GenBank/DDBJ whole genome shotgun (WGS) entry which is preliminary data.</text>
</comment>